<evidence type="ECO:0000256" key="3">
    <source>
        <dbReference type="ARBA" id="ARBA00023163"/>
    </source>
</evidence>
<comment type="caution">
    <text evidence="5">The sequence shown here is derived from an EMBL/GenBank/DDBJ whole genome shotgun (WGS) entry which is preliminary data.</text>
</comment>
<dbReference type="Gene3D" id="1.20.120.530">
    <property type="entry name" value="GntR ligand-binding domain-like"/>
    <property type="match status" value="1"/>
</dbReference>
<evidence type="ECO:0000256" key="1">
    <source>
        <dbReference type="ARBA" id="ARBA00023015"/>
    </source>
</evidence>
<dbReference type="Proteomes" id="UP000585638">
    <property type="component" value="Unassembled WGS sequence"/>
</dbReference>
<dbReference type="InterPro" id="IPR000524">
    <property type="entry name" value="Tscrpt_reg_HTH_GntR"/>
</dbReference>
<dbReference type="Gene3D" id="1.10.10.10">
    <property type="entry name" value="Winged helix-like DNA-binding domain superfamily/Winged helix DNA-binding domain"/>
    <property type="match status" value="1"/>
</dbReference>
<dbReference type="PANTHER" id="PTHR43537">
    <property type="entry name" value="TRANSCRIPTIONAL REGULATOR, GNTR FAMILY"/>
    <property type="match status" value="1"/>
</dbReference>
<dbReference type="SUPFAM" id="SSF46785">
    <property type="entry name" value="Winged helix' DNA-binding domain"/>
    <property type="match status" value="1"/>
</dbReference>
<organism evidence="5 6">
    <name type="scientific">Kutzneria kofuensis</name>
    <dbReference type="NCBI Taxonomy" id="103725"/>
    <lineage>
        <taxon>Bacteria</taxon>
        <taxon>Bacillati</taxon>
        <taxon>Actinomycetota</taxon>
        <taxon>Actinomycetes</taxon>
        <taxon>Pseudonocardiales</taxon>
        <taxon>Pseudonocardiaceae</taxon>
        <taxon>Kutzneria</taxon>
    </lineage>
</organism>
<dbReference type="EMBL" id="JACHIR010000001">
    <property type="protein sequence ID" value="MBB5889302.1"/>
    <property type="molecule type" value="Genomic_DNA"/>
</dbReference>
<dbReference type="PANTHER" id="PTHR43537:SF24">
    <property type="entry name" value="GLUCONATE OPERON TRANSCRIPTIONAL REPRESSOR"/>
    <property type="match status" value="1"/>
</dbReference>
<dbReference type="PROSITE" id="PS50949">
    <property type="entry name" value="HTH_GNTR"/>
    <property type="match status" value="1"/>
</dbReference>
<dbReference type="AlphaFoldDB" id="A0A7W9KB22"/>
<gene>
    <name evidence="5" type="ORF">BJ998_000498</name>
</gene>
<dbReference type="RefSeq" id="WP_184858088.1">
    <property type="nucleotide sequence ID" value="NZ_JACHIR010000001.1"/>
</dbReference>
<keyword evidence="2 5" id="KW-0238">DNA-binding</keyword>
<reference evidence="5 6" key="1">
    <citation type="submission" date="2020-08" db="EMBL/GenBank/DDBJ databases">
        <title>Sequencing the genomes of 1000 actinobacteria strains.</title>
        <authorList>
            <person name="Klenk H.-P."/>
        </authorList>
    </citation>
    <scope>NUCLEOTIDE SEQUENCE [LARGE SCALE GENOMIC DNA]</scope>
    <source>
        <strain evidence="5 6">DSM 43851</strain>
    </source>
</reference>
<keyword evidence="3" id="KW-0804">Transcription</keyword>
<evidence type="ECO:0000259" key="4">
    <source>
        <dbReference type="PROSITE" id="PS50949"/>
    </source>
</evidence>
<sequence length="234" mass="25057">MDGLSAPALTGIRRLSALDTVRARIALAVELGLLAPGEALPPGPEIAAALGVGEITVRRALVSLCADGVLVRRRGRGGGTSVAAEPASGVVAEIAAYTGAVAEVHELIDHRLALETGLVHLAAVRRDDEAVPEMWDLVRRMEKASGWAEFHELDARFHAAVVASSGVTAGVEKYGEVVRELYRYYLPYPLEYLRESNREHGELTAAVERRDAVAAVEVTCRHVEALHTTMLHSG</sequence>
<name>A0A7W9KB22_9PSEU</name>
<dbReference type="GO" id="GO:0003700">
    <property type="term" value="F:DNA-binding transcription factor activity"/>
    <property type="evidence" value="ECO:0007669"/>
    <property type="project" value="InterPro"/>
</dbReference>
<dbReference type="SMART" id="SM00345">
    <property type="entry name" value="HTH_GNTR"/>
    <property type="match status" value="1"/>
</dbReference>
<dbReference type="Pfam" id="PF00392">
    <property type="entry name" value="GntR"/>
    <property type="match status" value="1"/>
</dbReference>
<proteinExistence type="predicted"/>
<dbReference type="InterPro" id="IPR008920">
    <property type="entry name" value="TF_FadR/GntR_C"/>
</dbReference>
<dbReference type="Pfam" id="PF07729">
    <property type="entry name" value="FCD"/>
    <property type="match status" value="1"/>
</dbReference>
<dbReference type="InterPro" id="IPR036390">
    <property type="entry name" value="WH_DNA-bd_sf"/>
</dbReference>
<dbReference type="SUPFAM" id="SSF48008">
    <property type="entry name" value="GntR ligand-binding domain-like"/>
    <property type="match status" value="1"/>
</dbReference>
<evidence type="ECO:0000256" key="2">
    <source>
        <dbReference type="ARBA" id="ARBA00023125"/>
    </source>
</evidence>
<dbReference type="InterPro" id="IPR011711">
    <property type="entry name" value="GntR_C"/>
</dbReference>
<dbReference type="InterPro" id="IPR036388">
    <property type="entry name" value="WH-like_DNA-bd_sf"/>
</dbReference>
<accession>A0A7W9KB22</accession>
<protein>
    <submittedName>
        <fullName evidence="5">DNA-binding FadR family transcriptional regulator</fullName>
    </submittedName>
</protein>
<dbReference type="SMART" id="SM00895">
    <property type="entry name" value="FCD"/>
    <property type="match status" value="1"/>
</dbReference>
<evidence type="ECO:0000313" key="6">
    <source>
        <dbReference type="Proteomes" id="UP000585638"/>
    </source>
</evidence>
<keyword evidence="1" id="KW-0805">Transcription regulation</keyword>
<evidence type="ECO:0000313" key="5">
    <source>
        <dbReference type="EMBL" id="MBB5889302.1"/>
    </source>
</evidence>
<feature type="domain" description="HTH gntR-type" evidence="4">
    <location>
        <begin position="15"/>
        <end position="85"/>
    </location>
</feature>
<keyword evidence="6" id="KW-1185">Reference proteome</keyword>
<dbReference type="GO" id="GO:0003677">
    <property type="term" value="F:DNA binding"/>
    <property type="evidence" value="ECO:0007669"/>
    <property type="project" value="UniProtKB-KW"/>
</dbReference>